<organism evidence="3 4">
    <name type="scientific">Advenella kashmirensis</name>
    <dbReference type="NCBI Taxonomy" id="310575"/>
    <lineage>
        <taxon>Bacteria</taxon>
        <taxon>Pseudomonadati</taxon>
        <taxon>Pseudomonadota</taxon>
        <taxon>Betaproteobacteria</taxon>
        <taxon>Burkholderiales</taxon>
        <taxon>Alcaligenaceae</taxon>
    </lineage>
</organism>
<dbReference type="EMBL" id="DOEK01000040">
    <property type="protein sequence ID" value="HBP31604.1"/>
    <property type="molecule type" value="Genomic_DNA"/>
</dbReference>
<evidence type="ECO:0000313" key="3">
    <source>
        <dbReference type="EMBL" id="HBP31604.1"/>
    </source>
</evidence>
<accession>A0A356LL22</accession>
<dbReference type="Proteomes" id="UP000264036">
    <property type="component" value="Unassembled WGS sequence"/>
</dbReference>
<feature type="signal peptide" evidence="2">
    <location>
        <begin position="1"/>
        <end position="24"/>
    </location>
</feature>
<feature type="chain" id="PRO_5017006871" evidence="2">
    <location>
        <begin position="25"/>
        <end position="331"/>
    </location>
</feature>
<keyword evidence="2" id="KW-0732">Signal</keyword>
<dbReference type="SUPFAM" id="SSF53850">
    <property type="entry name" value="Periplasmic binding protein-like II"/>
    <property type="match status" value="1"/>
</dbReference>
<protein>
    <submittedName>
        <fullName evidence="3">MFS transporter</fullName>
    </submittedName>
</protein>
<dbReference type="Gene3D" id="3.40.190.150">
    <property type="entry name" value="Bordetella uptake gene, domain 1"/>
    <property type="match status" value="1"/>
</dbReference>
<dbReference type="Pfam" id="PF03401">
    <property type="entry name" value="TctC"/>
    <property type="match status" value="1"/>
</dbReference>
<reference evidence="3 4" key="1">
    <citation type="journal article" date="2018" name="Nat. Biotechnol.">
        <title>A standardized bacterial taxonomy based on genome phylogeny substantially revises the tree of life.</title>
        <authorList>
            <person name="Parks D.H."/>
            <person name="Chuvochina M."/>
            <person name="Waite D.W."/>
            <person name="Rinke C."/>
            <person name="Skarshewski A."/>
            <person name="Chaumeil P.A."/>
            <person name="Hugenholtz P."/>
        </authorList>
    </citation>
    <scope>NUCLEOTIDE SEQUENCE [LARGE SCALE GENOMIC DNA]</scope>
    <source>
        <strain evidence="3">UBA10707</strain>
    </source>
</reference>
<dbReference type="PIRSF" id="PIRSF017082">
    <property type="entry name" value="YflP"/>
    <property type="match status" value="1"/>
</dbReference>
<dbReference type="InterPro" id="IPR005064">
    <property type="entry name" value="BUG"/>
</dbReference>
<comment type="similarity">
    <text evidence="1">Belongs to the UPF0065 (bug) family.</text>
</comment>
<dbReference type="CDD" id="cd13578">
    <property type="entry name" value="PBP2_Bug27"/>
    <property type="match status" value="1"/>
</dbReference>
<evidence type="ECO:0000313" key="4">
    <source>
        <dbReference type="Proteomes" id="UP000264036"/>
    </source>
</evidence>
<dbReference type="InterPro" id="IPR042100">
    <property type="entry name" value="Bug_dom1"/>
</dbReference>
<evidence type="ECO:0000256" key="1">
    <source>
        <dbReference type="ARBA" id="ARBA00006987"/>
    </source>
</evidence>
<dbReference type="Gene3D" id="3.40.190.10">
    <property type="entry name" value="Periplasmic binding protein-like II"/>
    <property type="match status" value="1"/>
</dbReference>
<gene>
    <name evidence="3" type="ORF">DD666_19605</name>
</gene>
<dbReference type="AlphaFoldDB" id="A0A356LL22"/>
<name>A0A356LL22_9BURK</name>
<dbReference type="PANTHER" id="PTHR42928">
    <property type="entry name" value="TRICARBOXYLATE-BINDING PROTEIN"/>
    <property type="match status" value="1"/>
</dbReference>
<sequence length="331" mass="35001">MNYKILTLGAISILGTSVVTYSHAQTSNGEQWPAHPITWIVGYAAGGTTDIVARTVAKKTSEKLGQAIIVLNRPGANSNIGAVAVKREKPDGYTFYVGSAANTINHTFYKDAGYDITSDFAAVSLFGIVPNLLVVNPKLSIKSVKEYIDYAKANPGKLTCGSSGTGSTIHMSCELFQIETGTDVLHVPFNGSGPAMTALLGGQVDSVFENMPTVKPNVDAGKLRALGVTTGKRWPLTPDIPTLSESGVPGFAVQTWFGLFAPKGTAKPTIDKMNQAVNISLADKETQDTLVNRGVGMPPDPNTPQAFSDVVKADVQKWAKVVKASGVMAKE</sequence>
<evidence type="ECO:0000256" key="2">
    <source>
        <dbReference type="SAM" id="SignalP"/>
    </source>
</evidence>
<dbReference type="PANTHER" id="PTHR42928:SF5">
    <property type="entry name" value="BLR1237 PROTEIN"/>
    <property type="match status" value="1"/>
</dbReference>
<comment type="caution">
    <text evidence="3">The sequence shown here is derived from an EMBL/GenBank/DDBJ whole genome shotgun (WGS) entry which is preliminary data.</text>
</comment>
<proteinExistence type="inferred from homology"/>